<feature type="domain" description="Ppx/GppA phosphatase N-terminal" evidence="2">
    <location>
        <begin position="34"/>
        <end position="284"/>
    </location>
</feature>
<accession>A0A859DP90</accession>
<protein>
    <submittedName>
        <fullName evidence="4">Phosphatase</fullName>
    </submittedName>
</protein>
<dbReference type="EMBL" id="CP046161">
    <property type="protein sequence ID" value="QKO29734.1"/>
    <property type="molecule type" value="Genomic_DNA"/>
</dbReference>
<dbReference type="InterPro" id="IPR003607">
    <property type="entry name" value="HD/PDEase_dom"/>
</dbReference>
<dbReference type="Gene3D" id="1.10.3210.10">
    <property type="entry name" value="Hypothetical protein af1432"/>
    <property type="match status" value="1"/>
</dbReference>
<dbReference type="InterPro" id="IPR048950">
    <property type="entry name" value="Ppx_GppA_C"/>
</dbReference>
<reference evidence="5" key="2">
    <citation type="journal article" date="2021" name="Appl. Environ. Microbiol.">
        <title>Adaptability of a Caproate-Producing Bacterium Contributes to Its Dominance in an Anaerobic Fermentation System.</title>
        <authorList>
            <person name="Wang H."/>
            <person name="Gu Y."/>
            <person name="Zhou W."/>
            <person name="Zhao D."/>
            <person name="Qiao Z."/>
            <person name="Zheng J."/>
            <person name="Gao J."/>
            <person name="Chen X."/>
            <person name="Ren C."/>
            <person name="Xu Y."/>
        </authorList>
    </citation>
    <scope>NUCLEOTIDE SEQUENCE</scope>
    <source>
        <strain evidence="5">JNU-WLY1368</strain>
    </source>
</reference>
<evidence type="ECO:0000256" key="1">
    <source>
        <dbReference type="ARBA" id="ARBA00007125"/>
    </source>
</evidence>
<dbReference type="InterPro" id="IPR050273">
    <property type="entry name" value="GppA/Ppx_hydrolase"/>
</dbReference>
<dbReference type="InterPro" id="IPR043129">
    <property type="entry name" value="ATPase_NBD"/>
</dbReference>
<evidence type="ECO:0000313" key="4">
    <source>
        <dbReference type="EMBL" id="QKN23590.1"/>
    </source>
</evidence>
<dbReference type="InterPro" id="IPR003695">
    <property type="entry name" value="Ppx_GppA_N"/>
</dbReference>
<dbReference type="Pfam" id="PF21447">
    <property type="entry name" value="Ppx-GppA_III"/>
    <property type="match status" value="1"/>
</dbReference>
<comment type="similarity">
    <text evidence="1">Belongs to the GppA/Ppx family.</text>
</comment>
<keyword evidence="7" id="KW-1185">Reference proteome</keyword>
<proteinExistence type="inferred from homology"/>
<evidence type="ECO:0000313" key="7">
    <source>
        <dbReference type="Proteomes" id="UP000509623"/>
    </source>
</evidence>
<dbReference type="Proteomes" id="UP000501316">
    <property type="component" value="Chromosome"/>
</dbReference>
<evidence type="ECO:0000259" key="3">
    <source>
        <dbReference type="Pfam" id="PF21447"/>
    </source>
</evidence>
<name>A0A859DP90_9FIRM</name>
<reference evidence="5" key="3">
    <citation type="journal article" date="2022" name="Int. J. Syst. Evol. Microbiol.">
        <title>Caproicibacterium lactatifermentans sp. nov., isolated from pit clay used for the production of Chinese strong aroma-type liquor.</title>
        <authorList>
            <person name="Wang H."/>
            <person name="Gu Y."/>
            <person name="Zhao D."/>
            <person name="Qiao Z."/>
            <person name="Zheng J."/>
            <person name="Gao J."/>
            <person name="Ren C."/>
            <person name="Xu Y."/>
        </authorList>
    </citation>
    <scope>NUCLEOTIDE SEQUENCE</scope>
    <source>
        <strain evidence="5">JNU-WLY1368</strain>
    </source>
</reference>
<dbReference type="AlphaFoldDB" id="A0A859DP90"/>
<dbReference type="SUPFAM" id="SSF109604">
    <property type="entry name" value="HD-domain/PDEase-like"/>
    <property type="match status" value="1"/>
</dbReference>
<dbReference type="Gene3D" id="3.30.420.150">
    <property type="entry name" value="Exopolyphosphatase. Domain 2"/>
    <property type="match status" value="1"/>
</dbReference>
<dbReference type="CDD" id="cd00077">
    <property type="entry name" value="HDc"/>
    <property type="match status" value="1"/>
</dbReference>
<evidence type="ECO:0000313" key="5">
    <source>
        <dbReference type="EMBL" id="QKO29734.1"/>
    </source>
</evidence>
<feature type="domain" description="Ppx/GppA phosphatase C-terminal" evidence="3">
    <location>
        <begin position="327"/>
        <end position="488"/>
    </location>
</feature>
<dbReference type="PANTHER" id="PTHR30005:SF0">
    <property type="entry name" value="RETROGRADE REGULATION PROTEIN 2"/>
    <property type="match status" value="1"/>
</dbReference>
<gene>
    <name evidence="4" type="ORF">GJQ69_03270</name>
    <name evidence="5" type="ORF">GKP14_01095</name>
</gene>
<dbReference type="CDD" id="cd24006">
    <property type="entry name" value="ASKHA_NBD_PPX_GppA"/>
    <property type="match status" value="1"/>
</dbReference>
<dbReference type="Pfam" id="PF02541">
    <property type="entry name" value="Ppx-GppA"/>
    <property type="match status" value="1"/>
</dbReference>
<dbReference type="Gene3D" id="3.30.420.40">
    <property type="match status" value="1"/>
</dbReference>
<dbReference type="Proteomes" id="UP000509623">
    <property type="component" value="Chromosome"/>
</dbReference>
<evidence type="ECO:0000313" key="6">
    <source>
        <dbReference type="Proteomes" id="UP000501316"/>
    </source>
</evidence>
<dbReference type="EMBL" id="CP046051">
    <property type="protein sequence ID" value="QKN23590.1"/>
    <property type="molecule type" value="Genomic_DNA"/>
</dbReference>
<organism evidence="4 6">
    <name type="scientific">Caproicibacterium lactatifermentans</name>
    <dbReference type="NCBI Taxonomy" id="2666138"/>
    <lineage>
        <taxon>Bacteria</taxon>
        <taxon>Bacillati</taxon>
        <taxon>Bacillota</taxon>
        <taxon>Clostridia</taxon>
        <taxon>Eubacteriales</taxon>
        <taxon>Oscillospiraceae</taxon>
        <taxon>Caproicibacterium</taxon>
    </lineage>
</organism>
<sequence>MNKRKYPKAAAVIDIGSSELRLRIAQLCKGKICELDRLAYPLALGHEVFTKGKISFECFREMSHALAGFTSLMKEYGITQYRAVATTALREAENRGFVLDQLKVQNNLHVDVLEADEEKTLIYSEILTALQNAGVMQPGCSLFAFIGSGTIGTAVYDGSAMVYSQNLPIGALKLHDMLGSVQEQAEDFSTVVEEYLRSIFVYQNMAQFDLHNIILTGNDMKLIAKLCGVEEKKGIFIIPVQKIKALYAHVRTLRPDRIAQEFGVTENSAEILYSALAIYMQLIRGATAQQVFSPKVSLWDALMRQLLQAKSRTEYTAYVRTNAISCASRIADKYRCSRAHADAVRQIACTMFDRLKPLHGLGKEQRLELELAAILHECGHYVSVKDHLEASFDIIRQTDIYGITSRGLLRTAYVACYNEYSVPDFRKVEYISMPESERTVIAKLVAIFRLANALDTSHKQKIHSIKVRLMDDQMIVTAETNQNIYLENWAFEQCSVFFKEVFGLSPVLKIKQTLI</sequence>
<evidence type="ECO:0000259" key="2">
    <source>
        <dbReference type="Pfam" id="PF02541"/>
    </source>
</evidence>
<dbReference type="RefSeq" id="WP_086036067.1">
    <property type="nucleotide sequence ID" value="NZ_CP046051.1"/>
</dbReference>
<dbReference type="KEGG" id="clf:GJQ69_03270"/>
<dbReference type="SUPFAM" id="SSF53067">
    <property type="entry name" value="Actin-like ATPase domain"/>
    <property type="match status" value="2"/>
</dbReference>
<reference evidence="6 7" key="1">
    <citation type="submission" date="2019-11" db="EMBL/GenBank/DDBJ databases">
        <authorList>
            <person name="Ren C."/>
            <person name="Wang H."/>
            <person name="Xu Y."/>
        </authorList>
    </citation>
    <scope>NUCLEOTIDE SEQUENCE [LARGE SCALE GENOMIC DNA]</scope>
    <source>
        <strain evidence="7">JNU-WLY1368</strain>
        <strain evidence="4 6">LBM 19010</strain>
    </source>
</reference>
<dbReference type="GO" id="GO:0016462">
    <property type="term" value="F:pyrophosphatase activity"/>
    <property type="evidence" value="ECO:0007669"/>
    <property type="project" value="TreeGrafter"/>
</dbReference>
<dbReference type="PANTHER" id="PTHR30005">
    <property type="entry name" value="EXOPOLYPHOSPHATASE"/>
    <property type="match status" value="1"/>
</dbReference>